<dbReference type="EMBL" id="JZWT02000011">
    <property type="protein sequence ID" value="MFB6490616.1"/>
    <property type="molecule type" value="Genomic_DNA"/>
</dbReference>
<dbReference type="Proteomes" id="UP000033636">
    <property type="component" value="Unassembled WGS sequence"/>
</dbReference>
<evidence type="ECO:0000313" key="2">
    <source>
        <dbReference type="Proteomes" id="UP000033636"/>
    </source>
</evidence>
<evidence type="ECO:0000313" key="1">
    <source>
        <dbReference type="EMBL" id="MFB6490616.1"/>
    </source>
</evidence>
<name>A0ACC6V116_9CREN</name>
<gene>
    <name evidence="1" type="ORF">TU35_005120</name>
</gene>
<reference evidence="1" key="1">
    <citation type="submission" date="2024-07" db="EMBL/GenBank/DDBJ databases">
        <title>Metagenome and Metagenome-Assembled Genomes of Archaea from a hot spring from the geothermal field of Los Azufres, Mexico.</title>
        <authorList>
            <person name="Marin-Paredes R."/>
            <person name="Martinez-Romero E."/>
            <person name="Servin-Garciduenas L.E."/>
        </authorList>
    </citation>
    <scope>NUCLEOTIDE SEQUENCE</scope>
</reference>
<comment type="caution">
    <text evidence="1">The sequence shown here is derived from an EMBL/GenBank/DDBJ whole genome shotgun (WGS) entry which is preliminary data.</text>
</comment>
<organism evidence="1 2">
    <name type="scientific">Thermoproteus sp. AZ2</name>
    <dbReference type="NCBI Taxonomy" id="1609232"/>
    <lineage>
        <taxon>Archaea</taxon>
        <taxon>Thermoproteota</taxon>
        <taxon>Thermoprotei</taxon>
        <taxon>Thermoproteales</taxon>
        <taxon>Thermoproteaceae</taxon>
        <taxon>Thermoproteus</taxon>
    </lineage>
</organism>
<accession>A0ACC6V116</accession>
<sequence length="284" mass="30039">MGQRISFRGLFALALAGILPVGAPLGIAPIIKYAGPASIWPVLLGYLLVLISSLPVLEYARLSPFAGGYYGLAELGLGLFAGKYTALMNYIYYVVWQAQNALLAGWLLTSLLASAYGGGPPAWLWAAAVEGVLILSYLGAVAPPKRYSEDVLFAVLAGSTAFTVALSLYVVAKSHYNSLDYLSPLSAPPGAIALATAVMGFWLYVGYGTPLFYSEEGANPTRDIWRAITLALTLSAAVYALSAYSIIAAVPPSDLAALESAPMPMYYAWSSYLPAPSCWAMPLS</sequence>
<proteinExistence type="predicted"/>
<protein>
    <submittedName>
        <fullName evidence="1">APC family permease</fullName>
    </submittedName>
</protein>